<feature type="transmembrane region" description="Helical" evidence="1">
    <location>
        <begin position="178"/>
        <end position="199"/>
    </location>
</feature>
<dbReference type="EMBL" id="JBHSNO010000005">
    <property type="protein sequence ID" value="MFC5588898.1"/>
    <property type="molecule type" value="Genomic_DNA"/>
</dbReference>
<dbReference type="Proteomes" id="UP001596109">
    <property type="component" value="Unassembled WGS sequence"/>
</dbReference>
<evidence type="ECO:0000313" key="2">
    <source>
        <dbReference type="EMBL" id="MFC5588898.1"/>
    </source>
</evidence>
<name>A0ABW0TKI7_9BACL</name>
<organism evidence="2 3">
    <name type="scientific">Sporosarcina soli</name>
    <dbReference type="NCBI Taxonomy" id="334736"/>
    <lineage>
        <taxon>Bacteria</taxon>
        <taxon>Bacillati</taxon>
        <taxon>Bacillota</taxon>
        <taxon>Bacilli</taxon>
        <taxon>Bacillales</taxon>
        <taxon>Caryophanaceae</taxon>
        <taxon>Sporosarcina</taxon>
    </lineage>
</organism>
<sequence>MLKCIACGFEQPTGKFCGDCGTKFGETNAIHNTRRTLPSPTEPNPHLEKLKMQAKAYRSYFLRQLKKPALAYEQGENGLANGLTSILLLGILVTLSLFAALRPSLANGFLSFFGGAFIFTLFAITIALIALFATTSSLGPQQSIKTILSLYGAYLPPLLIGATVSFLLMVIKSYTYGHLLLSLVFLFAILLVPLYLLSALILKNPTTIDPFYIFIVYLITYSILFSLFIILIADSAIGEYFSELLYWFV</sequence>
<evidence type="ECO:0000256" key="1">
    <source>
        <dbReference type="SAM" id="Phobius"/>
    </source>
</evidence>
<accession>A0ABW0TKI7</accession>
<feature type="transmembrane region" description="Helical" evidence="1">
    <location>
        <begin position="153"/>
        <end position="171"/>
    </location>
</feature>
<evidence type="ECO:0000313" key="3">
    <source>
        <dbReference type="Proteomes" id="UP001596109"/>
    </source>
</evidence>
<proteinExistence type="predicted"/>
<dbReference type="RefSeq" id="WP_381432610.1">
    <property type="nucleotide sequence ID" value="NZ_JBHSNO010000005.1"/>
</dbReference>
<feature type="transmembrane region" description="Helical" evidence="1">
    <location>
        <begin position="108"/>
        <end position="133"/>
    </location>
</feature>
<keyword evidence="1" id="KW-0472">Membrane</keyword>
<evidence type="ECO:0008006" key="4">
    <source>
        <dbReference type="Google" id="ProtNLM"/>
    </source>
</evidence>
<comment type="caution">
    <text evidence="2">The sequence shown here is derived from an EMBL/GenBank/DDBJ whole genome shotgun (WGS) entry which is preliminary data.</text>
</comment>
<feature type="transmembrane region" description="Helical" evidence="1">
    <location>
        <begin position="79"/>
        <end position="101"/>
    </location>
</feature>
<keyword evidence="3" id="KW-1185">Reference proteome</keyword>
<keyword evidence="1" id="KW-1133">Transmembrane helix</keyword>
<protein>
    <recommendedName>
        <fullName evidence="4">Yip1 domain-containing protein</fullName>
    </recommendedName>
</protein>
<keyword evidence="1" id="KW-0812">Transmembrane</keyword>
<feature type="transmembrane region" description="Helical" evidence="1">
    <location>
        <begin position="211"/>
        <end position="233"/>
    </location>
</feature>
<reference evidence="3" key="1">
    <citation type="journal article" date="2019" name="Int. J. Syst. Evol. Microbiol.">
        <title>The Global Catalogue of Microorganisms (GCM) 10K type strain sequencing project: providing services to taxonomists for standard genome sequencing and annotation.</title>
        <authorList>
            <consortium name="The Broad Institute Genomics Platform"/>
            <consortium name="The Broad Institute Genome Sequencing Center for Infectious Disease"/>
            <person name="Wu L."/>
            <person name="Ma J."/>
        </authorList>
    </citation>
    <scope>NUCLEOTIDE SEQUENCE [LARGE SCALE GENOMIC DNA]</scope>
    <source>
        <strain evidence="3">CGMCC 4.1434</strain>
    </source>
</reference>
<gene>
    <name evidence="2" type="ORF">ACFPRA_08365</name>
</gene>